<evidence type="ECO:0000313" key="1">
    <source>
        <dbReference type="EMBL" id="COZ33344.1"/>
    </source>
</evidence>
<comment type="caution">
    <text evidence="1">The sequence shown here is derived from an EMBL/GenBank/DDBJ whole genome shotgun (WGS) entry which is preliminary data.</text>
</comment>
<organism evidence="1 2">
    <name type="scientific">Mycobacterium tuberculosis</name>
    <dbReference type="NCBI Taxonomy" id="1773"/>
    <lineage>
        <taxon>Bacteria</taxon>
        <taxon>Bacillati</taxon>
        <taxon>Actinomycetota</taxon>
        <taxon>Actinomycetes</taxon>
        <taxon>Mycobacteriales</taxon>
        <taxon>Mycobacteriaceae</taxon>
        <taxon>Mycobacterium</taxon>
        <taxon>Mycobacterium tuberculosis complex</taxon>
    </lineage>
</organism>
<dbReference type="EMBL" id="CSBK01001949">
    <property type="protein sequence ID" value="COZ33344.1"/>
    <property type="molecule type" value="Genomic_DNA"/>
</dbReference>
<sequence>MAAGSLSNAALVGAKTVYSPPLRVSTRFTSGFSLPDRAEVRVLSIGLLEAAVATGSCAIPATDPGPVGFCAAYCAHPRPIRSAAGSAIAAVVTGAAGLVAGFGLVSCDTGLVLEQPAKNAIAMAARLAAAAGLA</sequence>
<protein>
    <submittedName>
        <fullName evidence="1">Uncharacterized protein</fullName>
    </submittedName>
</protein>
<accession>A0A655EG24</accession>
<name>A0A655EG24_MYCTX</name>
<gene>
    <name evidence="1" type="ORF">ERS007739_03637</name>
</gene>
<reference evidence="2" key="1">
    <citation type="submission" date="2015-03" db="EMBL/GenBank/DDBJ databases">
        <authorList>
            <consortium name="Pathogen Informatics"/>
        </authorList>
    </citation>
    <scope>NUCLEOTIDE SEQUENCE [LARGE SCALE GENOMIC DNA]</scope>
    <source>
        <strain evidence="2">N09902308</strain>
    </source>
</reference>
<dbReference type="Proteomes" id="UP000039021">
    <property type="component" value="Unassembled WGS sequence"/>
</dbReference>
<proteinExistence type="predicted"/>
<dbReference type="AlphaFoldDB" id="A0A655EG24"/>
<evidence type="ECO:0000313" key="2">
    <source>
        <dbReference type="Proteomes" id="UP000039021"/>
    </source>
</evidence>